<protein>
    <submittedName>
        <fullName evidence="2">Uncharacterized protein</fullName>
    </submittedName>
</protein>
<reference evidence="2" key="1">
    <citation type="submission" date="2022-11" db="UniProtKB">
        <authorList>
            <consortium name="WormBaseParasite"/>
        </authorList>
    </citation>
    <scope>IDENTIFICATION</scope>
</reference>
<proteinExistence type="predicted"/>
<sequence>MSRTPSDPKLPSSSQQTSSIVNASSERLDKPKGSGENENPNFLTLRECWKFRQTKVDDHHKEAIVELPQPTKKAARTPPDNSSMRKTRARSVDRKKDRLDVSNKKKRKFSAPAAVSNDKRKAGGKQVKQIFASRNVRVQPPEPVQALQPGSSDSGENIHQKSPIIVLAKTPDGSEKKVKKSVRTRN</sequence>
<evidence type="ECO:0000313" key="1">
    <source>
        <dbReference type="Proteomes" id="UP000887576"/>
    </source>
</evidence>
<accession>A0AC34QT23</accession>
<dbReference type="WBParaSite" id="JU765_v2.g19026.t1">
    <property type="protein sequence ID" value="JU765_v2.g19026.t1"/>
    <property type="gene ID" value="JU765_v2.g19026"/>
</dbReference>
<dbReference type="Proteomes" id="UP000887576">
    <property type="component" value="Unplaced"/>
</dbReference>
<organism evidence="1 2">
    <name type="scientific">Panagrolaimus sp. JU765</name>
    <dbReference type="NCBI Taxonomy" id="591449"/>
    <lineage>
        <taxon>Eukaryota</taxon>
        <taxon>Metazoa</taxon>
        <taxon>Ecdysozoa</taxon>
        <taxon>Nematoda</taxon>
        <taxon>Chromadorea</taxon>
        <taxon>Rhabditida</taxon>
        <taxon>Tylenchina</taxon>
        <taxon>Panagrolaimomorpha</taxon>
        <taxon>Panagrolaimoidea</taxon>
        <taxon>Panagrolaimidae</taxon>
        <taxon>Panagrolaimus</taxon>
    </lineage>
</organism>
<name>A0AC34QT23_9BILA</name>
<evidence type="ECO:0000313" key="2">
    <source>
        <dbReference type="WBParaSite" id="JU765_v2.g19026.t1"/>
    </source>
</evidence>